<dbReference type="GO" id="GO:0008408">
    <property type="term" value="F:3'-5' exonuclease activity"/>
    <property type="evidence" value="ECO:0000318"/>
    <property type="project" value="GO_Central"/>
</dbReference>
<dbReference type="GO" id="GO:0005634">
    <property type="term" value="C:nucleus"/>
    <property type="evidence" value="ECO:0000318"/>
    <property type="project" value="GO_Central"/>
</dbReference>
<dbReference type="STRING" id="4155.A0A022Q200"/>
<dbReference type="GO" id="GO:0005737">
    <property type="term" value="C:cytoplasm"/>
    <property type="evidence" value="ECO:0000318"/>
    <property type="project" value="GO_Central"/>
</dbReference>
<dbReference type="EMBL" id="KI632271">
    <property type="protein sequence ID" value="EYU20525.1"/>
    <property type="molecule type" value="Genomic_DNA"/>
</dbReference>
<name>A0A022Q200_ERYGU</name>
<keyword evidence="2" id="KW-1185">Reference proteome</keyword>
<dbReference type="Proteomes" id="UP000030748">
    <property type="component" value="Unassembled WGS sequence"/>
</dbReference>
<proteinExistence type="predicted"/>
<evidence type="ECO:0000313" key="1">
    <source>
        <dbReference type="EMBL" id="EYU20525.1"/>
    </source>
</evidence>
<reference evidence="1 2" key="1">
    <citation type="journal article" date="2013" name="Proc. Natl. Acad. Sci. U.S.A.">
        <title>Fine-scale variation in meiotic recombination in Mimulus inferred from population shotgun sequencing.</title>
        <authorList>
            <person name="Hellsten U."/>
            <person name="Wright K.M."/>
            <person name="Jenkins J."/>
            <person name="Shu S."/>
            <person name="Yuan Y."/>
            <person name="Wessler S.R."/>
            <person name="Schmutz J."/>
            <person name="Willis J.H."/>
            <person name="Rokhsar D.S."/>
        </authorList>
    </citation>
    <scope>NUCLEOTIDE SEQUENCE [LARGE SCALE GENOMIC DNA]</scope>
    <source>
        <strain evidence="2">cv. DUN x IM62</strain>
    </source>
</reference>
<organism evidence="1 2">
    <name type="scientific">Erythranthe guttata</name>
    <name type="common">Yellow monkey flower</name>
    <name type="synonym">Mimulus guttatus</name>
    <dbReference type="NCBI Taxonomy" id="4155"/>
    <lineage>
        <taxon>Eukaryota</taxon>
        <taxon>Viridiplantae</taxon>
        <taxon>Streptophyta</taxon>
        <taxon>Embryophyta</taxon>
        <taxon>Tracheophyta</taxon>
        <taxon>Spermatophyta</taxon>
        <taxon>Magnoliopsida</taxon>
        <taxon>eudicotyledons</taxon>
        <taxon>Gunneridae</taxon>
        <taxon>Pentapetalae</taxon>
        <taxon>asterids</taxon>
        <taxon>lamiids</taxon>
        <taxon>Lamiales</taxon>
        <taxon>Phrymaceae</taxon>
        <taxon>Erythranthe</taxon>
    </lineage>
</organism>
<dbReference type="AlphaFoldDB" id="A0A022Q200"/>
<protein>
    <submittedName>
        <fullName evidence="1">Uncharacterized protein</fullName>
    </submittedName>
</protein>
<evidence type="ECO:0000313" key="2">
    <source>
        <dbReference type="Proteomes" id="UP000030748"/>
    </source>
</evidence>
<dbReference type="eggNOG" id="KOG2207">
    <property type="taxonomic scope" value="Eukaryota"/>
</dbReference>
<accession>A0A022Q200</accession>
<gene>
    <name evidence="1" type="ORF">MIMGU_mgv1a023266mg</name>
</gene>
<sequence length="329" mass="37472">MGMDETSTNTQTSVSKHAFFDLSNVSPLVFLYLLRECYAHETSSFSFPIPVIRLLLLNLELFEVELQIFYILFEKFHALQQQLYLVLLNNSKVGPAILIARCLYILPTFDSYCDGFSHLVLSSLCRFLKLGKNNEDLIEAKVCAANLFLDIIGGTVTHDEGVVVKIVQVFDFDLTDIDKVMRRAKTDGTAKEVVGKYVDKLIDLQSYTTAVDMLIHFSIRECGESFLLKMLECRQQKVAEKWATYMGKSMLCLLVQQYVDQKLLKPAYDIIKKNNLLCTEEASRKRCVGILQKQELKVIDSLLNIWEVAEVALLPIRTKIVCIDIKLAC</sequence>